<organism evidence="1 2">
    <name type="scientific">Thomasclavelia ramosa</name>
    <dbReference type="NCBI Taxonomy" id="1547"/>
    <lineage>
        <taxon>Bacteria</taxon>
        <taxon>Bacillati</taxon>
        <taxon>Bacillota</taxon>
        <taxon>Erysipelotrichia</taxon>
        <taxon>Erysipelotrichales</taxon>
        <taxon>Coprobacillaceae</taxon>
        <taxon>Thomasclavelia</taxon>
    </lineage>
</organism>
<protein>
    <submittedName>
        <fullName evidence="1">Uncharacterized protein</fullName>
    </submittedName>
</protein>
<reference evidence="1 2" key="1">
    <citation type="submission" date="2018-08" db="EMBL/GenBank/DDBJ databases">
        <title>A genome reference for cultivated species of the human gut microbiota.</title>
        <authorList>
            <person name="Zou Y."/>
            <person name="Xue W."/>
            <person name="Luo G."/>
        </authorList>
    </citation>
    <scope>NUCLEOTIDE SEQUENCE [LARGE SCALE GENOMIC DNA]</scope>
    <source>
        <strain evidence="1 2">OM06-4</strain>
    </source>
</reference>
<name>A0A3E3EHN1_9FIRM</name>
<gene>
    <name evidence="1" type="ORF">DXB93_00250</name>
</gene>
<dbReference type="RefSeq" id="WP_117580133.1">
    <property type="nucleotide sequence ID" value="NZ_QUSL01000001.1"/>
</dbReference>
<evidence type="ECO:0000313" key="2">
    <source>
        <dbReference type="Proteomes" id="UP000261032"/>
    </source>
</evidence>
<dbReference type="EMBL" id="QUSL01000001">
    <property type="protein sequence ID" value="RGD87142.1"/>
    <property type="molecule type" value="Genomic_DNA"/>
</dbReference>
<proteinExistence type="predicted"/>
<accession>A0A3E3EHN1</accession>
<evidence type="ECO:0000313" key="1">
    <source>
        <dbReference type="EMBL" id="RGD87142.1"/>
    </source>
</evidence>
<dbReference type="AlphaFoldDB" id="A0A3E3EHN1"/>
<comment type="caution">
    <text evidence="1">The sequence shown here is derived from an EMBL/GenBank/DDBJ whole genome shotgun (WGS) entry which is preliminary data.</text>
</comment>
<dbReference type="Proteomes" id="UP000261032">
    <property type="component" value="Unassembled WGS sequence"/>
</dbReference>
<sequence length="198" mass="22870">MRKIMFTFLLTLSMIMLINIVPTKAFDNETELDLLIRRIDHINEIYNSNYYILSEEEFINSKITDTLKSYDDYVKHLLNYDLNELENELIVNITVDSETINVNIETYFRSTSGSRTLSFYNGNNKMILKYKYSGSKFDTSYKPGVTVTKVNTKNFFEMSSHTGSFKNSNKTYSIIAKGRVITPSGVVSNKSFTVNFNL</sequence>